<dbReference type="InterPro" id="IPR003593">
    <property type="entry name" value="AAA+_ATPase"/>
</dbReference>
<accession>A0A6A6NXR8</accession>
<protein>
    <recommendedName>
        <fullName evidence="4 10">Midasin</fullName>
    </recommendedName>
</protein>
<organism evidence="13 14">
    <name type="scientific">Lineolata rhizophorae</name>
    <dbReference type="NCBI Taxonomy" id="578093"/>
    <lineage>
        <taxon>Eukaryota</taxon>
        <taxon>Fungi</taxon>
        <taxon>Dikarya</taxon>
        <taxon>Ascomycota</taxon>
        <taxon>Pezizomycotina</taxon>
        <taxon>Dothideomycetes</taxon>
        <taxon>Dothideomycetes incertae sedis</taxon>
        <taxon>Lineolatales</taxon>
        <taxon>Lineolataceae</taxon>
        <taxon>Lineolata</taxon>
    </lineage>
</organism>
<evidence type="ECO:0000256" key="6">
    <source>
        <dbReference type="ARBA" id="ARBA00022741"/>
    </source>
</evidence>
<gene>
    <name evidence="13" type="ORF">BDY21DRAFT_53522</name>
</gene>
<keyword evidence="7 10" id="KW-0067">ATP-binding</keyword>
<feature type="compositionally biased region" description="Acidic residues" evidence="11">
    <location>
        <begin position="4063"/>
        <end position="4081"/>
    </location>
</feature>
<reference evidence="13" key="1">
    <citation type="journal article" date="2020" name="Stud. Mycol.">
        <title>101 Dothideomycetes genomes: a test case for predicting lifestyles and emergence of pathogens.</title>
        <authorList>
            <person name="Haridas S."/>
            <person name="Albert R."/>
            <person name="Binder M."/>
            <person name="Bloem J."/>
            <person name="Labutti K."/>
            <person name="Salamov A."/>
            <person name="Andreopoulos B."/>
            <person name="Baker S."/>
            <person name="Barry K."/>
            <person name="Bills G."/>
            <person name="Bluhm B."/>
            <person name="Cannon C."/>
            <person name="Castanera R."/>
            <person name="Culley D."/>
            <person name="Daum C."/>
            <person name="Ezra D."/>
            <person name="Gonzalez J."/>
            <person name="Henrissat B."/>
            <person name="Kuo A."/>
            <person name="Liang C."/>
            <person name="Lipzen A."/>
            <person name="Lutzoni F."/>
            <person name="Magnuson J."/>
            <person name="Mondo S."/>
            <person name="Nolan M."/>
            <person name="Ohm R."/>
            <person name="Pangilinan J."/>
            <person name="Park H.-J."/>
            <person name="Ramirez L."/>
            <person name="Alfaro M."/>
            <person name="Sun H."/>
            <person name="Tritt A."/>
            <person name="Yoshinaga Y."/>
            <person name="Zwiers L.-H."/>
            <person name="Turgeon B."/>
            <person name="Goodwin S."/>
            <person name="Spatafora J."/>
            <person name="Crous P."/>
            <person name="Grigoriev I."/>
        </authorList>
    </citation>
    <scope>NUCLEOTIDE SEQUENCE</scope>
    <source>
        <strain evidence="13">ATCC 16933</strain>
    </source>
</reference>
<keyword evidence="14" id="KW-1185">Reference proteome</keyword>
<keyword evidence="9 10" id="KW-0539">Nucleus</keyword>
<dbReference type="OrthoDB" id="5186at2759"/>
<name>A0A6A6NXR8_9PEZI</name>
<evidence type="ECO:0000313" key="13">
    <source>
        <dbReference type="EMBL" id="KAF2456546.1"/>
    </source>
</evidence>
<dbReference type="GO" id="GO:0005524">
    <property type="term" value="F:ATP binding"/>
    <property type="evidence" value="ECO:0007669"/>
    <property type="project" value="UniProtKB-KW"/>
</dbReference>
<dbReference type="InterPro" id="IPR027417">
    <property type="entry name" value="P-loop_NTPase"/>
</dbReference>
<dbReference type="SMART" id="SM00327">
    <property type="entry name" value="VWA"/>
    <property type="match status" value="1"/>
</dbReference>
<dbReference type="FunFam" id="3.40.50.300:FF:000142">
    <property type="entry name" value="Midasin"/>
    <property type="match status" value="1"/>
</dbReference>
<comment type="subcellular location">
    <subcellularLocation>
        <location evidence="1">Nucleus</location>
        <location evidence="1">Nucleolus</location>
    </subcellularLocation>
    <subcellularLocation>
        <location evidence="2">Nucleus</location>
        <location evidence="2">Nucleoplasm</location>
    </subcellularLocation>
</comment>
<feature type="compositionally biased region" description="Basic and acidic residues" evidence="11">
    <location>
        <begin position="4293"/>
        <end position="4310"/>
    </location>
</feature>
<evidence type="ECO:0000256" key="10">
    <source>
        <dbReference type="PIRNR" id="PIRNR010340"/>
    </source>
</evidence>
<evidence type="ECO:0000256" key="8">
    <source>
        <dbReference type="ARBA" id="ARBA00023186"/>
    </source>
</evidence>
<dbReference type="InterPro" id="IPR036465">
    <property type="entry name" value="vWFA_dom_sf"/>
</dbReference>
<dbReference type="GO" id="GO:0016887">
    <property type="term" value="F:ATP hydrolysis activity"/>
    <property type="evidence" value="ECO:0007669"/>
    <property type="project" value="InterPro"/>
</dbReference>
<evidence type="ECO:0000259" key="12">
    <source>
        <dbReference type="PROSITE" id="PS50234"/>
    </source>
</evidence>
<dbReference type="InterPro" id="IPR040848">
    <property type="entry name" value="AAA_lid_7"/>
</dbReference>
<dbReference type="InterPro" id="IPR002035">
    <property type="entry name" value="VWF_A"/>
</dbReference>
<comment type="similarity">
    <text evidence="3 10">Belongs to the midasin family.</text>
</comment>
<keyword evidence="6 10" id="KW-0547">Nucleotide-binding</keyword>
<evidence type="ECO:0000256" key="2">
    <source>
        <dbReference type="ARBA" id="ARBA00004642"/>
    </source>
</evidence>
<dbReference type="InterPro" id="IPR048617">
    <property type="entry name" value="MDN1_AAA_lid_4"/>
</dbReference>
<comment type="function">
    <text evidence="10">Nuclear chaperone required for maturation and nuclear export of pre-60S ribosome subunits.</text>
</comment>
<feature type="compositionally biased region" description="Basic and acidic residues" evidence="11">
    <location>
        <begin position="4333"/>
        <end position="4345"/>
    </location>
</feature>
<evidence type="ECO:0000256" key="11">
    <source>
        <dbReference type="SAM" id="MobiDB-lite"/>
    </source>
</evidence>
<evidence type="ECO:0000256" key="4">
    <source>
        <dbReference type="ARBA" id="ARBA00017143"/>
    </source>
</evidence>
<feature type="region of interest" description="Disordered" evidence="11">
    <location>
        <begin position="3912"/>
        <end position="4412"/>
    </location>
</feature>
<dbReference type="SUPFAM" id="SSF53300">
    <property type="entry name" value="vWA-like"/>
    <property type="match status" value="1"/>
</dbReference>
<dbReference type="Pfam" id="PF17867">
    <property type="entry name" value="AAA_lid_7"/>
    <property type="match status" value="3"/>
</dbReference>
<sequence>MDLTRAMQRLLRAAPASQIPPDLVQRPGTNAEFLARVATAALEPGFTDALVQHLRPILADTCARWVELVASNSDINAKIKVVAAFGRVLPFAAYLGEYADETLERIGEEHWYGVLGLASHGNRELHEEELRELLLGVFRLLLLDGRAFGRFVRPAELRGLFGHSSGVLRYLAIRIFCLYMHASDSAMESMIETYIADDSLRGLWEGRMIDYRFLALWEEKRLRNMNKALEEPTESDANQEISEDDISRTVQRRLITSADLHPLTCDVHGILLPRVSFPPEIAPNSAAFSLIPTPTTISNLRALATALLTPSPLLLSGLAGAGKSSLIPYLASHLNKASSLLILHLNEQSDAKMLLGMYASGPSPGSFVWQPGVLTTAVRQGRWVLIEDLDRAPAEVLALLAPLVERGELVLPGREERVRAARGFRLLATVRAMVKVGGEVWVPGGNMVGRRLWREVRVEMLPEEELGLIVGEKYPRVAQLVSAVMMAYKKVQEALSRKGVEGGARGGTIRSVSSRDLFKWARRIERVLTDREGFSEAHLDAIFLEGVDCFASALPDGPVRDEVVARVAEELHVDPARKRFLLSSRDIGVDVPGGKSSKQSVAQIGRALIRHEGLARTGATNAGLKPFARNPRTLELLEQVAVGVAMREPILLVGETGTGKTTAVQHVAELLGKRLAVFNLSQQSESSDLLGGFKPVTPRSLVTPMQDEFDQLFGSTFSARRNEKFREVLGKCLASGKWRRVCVLWREALRMVEEGMKVERGSPMAAAAEQEGGEKPAKRRKVETLPKEFPRERWEKFKDDLTVLESHLANGSEGFAFSFVEGSIVKAVRNGDWVLLDEINLAAADTLEALASLFPGDVASTPPSLLLTESGSVDRVEAHPDFRIFAAMNPATDVGKRDLPQGIRSRFTEIYVESPDRDQKSLQSIVQTYLPHSAVAINPAVVADVANLHIEIQKLSDYNMLVDGAGQKPHFSLRTLTRTLTFAREIAPLCSLRRALLEGFHMSYLTFLDKVSSGTVVPLIRQHLFGRHKNAAADLKRSLRKPDDGAEYAQEGKQWIRKGAYEVEPQQDYIITPFVRQNLDNLLRAISTRRFPILLQGPTSSGKTSMIEYLAKVSGNKFVRINNHEHTDLQEYLGSYVSGTDGKLRFQEGILVQALRQGHWIVLDELNLAPSDVLEALNRLLDDNRELLIPETQEVVRPHRDFILFATQNPAGLYGGRKVLSRAFRNRFLELHFDDIPVDELGEILHRATRIPESWSRRIVDVYRELSLLRQEDRIFEQRSFATLRDLFRWARRGSETVHELAVDGYMLLAERVRKAEERDKVREVIEAVMSRKGPTVRIDVAELYDRDKAPAIGNYEQNAKSKAVVWTRAMRRLYVLVERALRHNEPVLLVGETGCGKTTVCQMLADACRKELFVVNAHQNTETGDLIGAQRPVRNRAGVERELRAVLLECLRGVKMEMAELEESTTEQLVKAFEGLEKDVKERLSSEAREEIHRLRVKSAALFEWTDGSLVHAMKTGQFFLLDEISLADDSVLERLNSVLESQRTLLLAEKGVADSFVVALNGFQFLATMNPGGDYGKRELSPALRNRFTEIWVPALSDAEDVLEIVRETLAPFASGYAETIVAFAQWFVERFNTSAASSLSARDALAWVEFVNTCGADDPVYGVVQGAAMVFMDALGANPAALLSVAHTGIEEHRTACLARLSELLGRDVASMYFEQPEVVSLDDSVRIGRFGFGFAGQPTNDASFTFAAPTTRINAMRVLRALQIPKSVLLEGNPGVGKTTLVISLAAAIGKPLSRINLSEQTDLMDLFGSDVPVEGAAAGVFAWHDAPFLTAMKRGHWVLLDEMNLASQSVLEGLNACLDHRGEVYVAELDQTFKRHPEFRIFAAQNPHSQGGGRKGLPASFVNRFTVVYADVLGTGDLMHICRQSFPGFDEEALGVLIQFVDALDEVVVKKRRIGHDGAPWEFNVRDVLRMLQLSSSNEGLLKSLNAARAFFDTVFAHRFRSEDEQAFVRDLFNTSRGVLPDACYYHNLGPGSYQVGCALLERHNPSSAEEGVGATLRITRLPILESMMLCVQMKWPVILCGPSGSGKSALINQLSTTLNKEIITLSLNPDMDATDLVGGYEQVDPSRQAQHFLRTVRHFAREQVLDLAARGSMGHAAEQGDTLGSLLQLETLGRTASANGDVLSLIVQLLEAFKLNSPHLSALVDDGRALMQNASVTIDKARFEWVDGVIIRALEEGHWLVLDNANLCSSSVLDRLNSLLEPNGKLLINEHTTGDGQARVVIPHPDFRVFLTVDPKFGELSRAMRNRAVELYVGIEGSGAKHTTTEFPALSRESFVYRYRHFDLVSEENTVPFAFDHLARTDVEVFGRFYEQVSAGLLEFGKPALDQFSNEYQVWSRAPQEWKSKLEWYQKSISDDLNSATDFAVVQPLDPLINEHAASVVRSSTATALAAGLDNWRQIVAMENLIGRSDFSRISKRSSHMLQQLWETMRALPPTASIALWKCREIWRLLLERENTDKGTGSSKNSTLLMLCEKSERELTGNANAVEDPTGFAMSYIWRCFLTSSDGDMREDAAIKIFKYEFDTLAQYLNQARSKSSLDLSFMKTIARNPNSSCNAVRENLHLSLASRLADTSAVPLARIEDLTLELRALGKSLALGSAVLCSDQMAVLESIRRSMAETLVLLQKTDAVKYVFDYFFGVPLENGNLDVNSVADSWVRLAVGFLVLYLPRDIWDPYEECMTKRELHFRTLRRLEDLLKSLQIFETSFTANNTSMRIRMAESSILQLGDAPSLPPDVASVSRPSVSKLHVIQEPFKAVRQIIDGLQNGSASSGVLEHNVNSAVRFLMADGLLDYRDITEPVVGMLQCLRIGWTLKSRARTGMDPTGKVLNFIKDTTPLMGLSHRMEWEDEFSRPQRSIELVKKTPSLRWHLLEALSLCRAIEDHKVPTFGERHLTESIFEEFYAEWSSILKLEQAKAAENSGLYRYRGSHNDENETEEKVFADMFPSFEGSDKPDDDPASGQEMTPQALAVKVANMHRKIYLDHALPTEQVRTLLDGAFNTIGSFHIEGAAPPLSQMTISDCLPTLLLKIQQQSQLLSPAATEDNSVGHQDFYFNPNVSEARSLVALTRKVQRKFQELVQKYPEFVTISDVLVICNEILAFRHTEPVAKFLTKTEKLLLAIHEWQRVTRKEDSAADVYDNVTQVLVRWRKLELGAWARLFDAEVAKCRDEAKGWWFIAYENIVHNTGVLGQEGVDMTTFSTELLRTLSSFLASTVLGQFHERLCLLRQFQQHLAMRTVDNTAFASVVPALSNFIGFYERYEHPVAERLARERRSLEREMNDILRLASWKDTNIESLRQSAKSSHLKLFKLVRKYRDILSQPFEVVSQEGLPDVPELERQEIVFSQASYLNLESATDHSTALQALERLVQDWENLPTRFRNPQMTASIMKTKAKFNTASVDGSAYIDYFLSNIERSMTELRKATPSVLTEENHATVQHLKGQKRKLFADALKGLRQMGFKSNVGIDVLQRQESIPTVLASLPMLPNLPLMTDTGVDMDYHLAKALDIMTLVRQLSRDHSPDLSSAEVGRSISLLESILQTAIQQRHTLSEAYNNIKDLEVEMERLYNVSHSPRDQFALLTAPVISESLNTAEIKLRWIAVIARVGADIISSQSQLGDFDSSLIVDSLRGKANEFDALIGEVVSLPRLFGGLITSRHKECARKIEESIECLRLNITSWCAEHPDLACILNQIAPWIRPLRVDADAVMKTQNGDCQSLKPKAFELVDQILGSVQDIAKALTTIPTSVDDPSWLLSESRALSSTLSSLHMPHILTSLRAVLGLVESSSNDDNLRGASALLSFLWPVFDQYRTVVLTVFQKFSQVLYSTCRMSHRLSKAFSVIGKDGFCAPHEESTTGTDGQTEKLEGGTGLGEGEGAEDISKDVGDDEDLGDLAQEPITKNDDSEELEDQKDAVDMADRDMEGELGDASEKESDDGSTSGNDDEDAMDEQVGDVDDLGPSTVDEKMWDGERDETNKEKEDKKQHGMKDDERTAGKEQGGAEKDEQEEAQGEQAEGDEESDKEMEPEMMGRETERMDPFAKEEETLDLPEDLEMDEKDDRDDDSLSDPMDGDEFNNEQPADDAASPEVNEDGEVGDEPEKELLNTEGGEERVDSEPENERKLDEDHASREEEQEARVEERPTDTTGKEQATRDEPETSGLGGEQAEKDDSAQVPQAPETTIENMDETEVPQEAPATGSGGQESASAEISQKSSALQPDNDRLEPDNNANVQTTENKELGDALEEWHQRWREINQAIQKDNAEERPQNIDMVDAEFEHLQNESEKPDTQALGTADTKEAIPMGDDQGMVPPAPQDQQKDEGQTGMREDRLSEPDANADTMSDMEDHDGNVPKNVDEDQQNVLVGSPKENLSHNQTSGDQNGLTPDESVSDLEDVEKPLSEIRLDRDEDIKMDEVAESNIADPHAIWASYESRILHLSQVLTSHLRLILEPTQATKLRGDFRTGKRLNIKRIIPYIASGYKRDKIWLRRSVPSKRAYQIMLALDDSRSMSQPSTVELAFETLALVGRALTQLEAGELSVVRFGENVDIAHDFATPWGSEAGARLLPQFRFEQGKTDVKKLMSEAISQFTQARTRAQGKATELWQLMLVISDGLCDDHESIKRLVRQAQEERIMVVFIVVDAGGRPGASSTSGGDGRSARSEKVQSILDLQTAEFGKDDRGEMKLVRRKYLDTFPFRWYLIVRDVKELPGVLAQALRQWFAEVAESAG</sequence>
<evidence type="ECO:0000256" key="7">
    <source>
        <dbReference type="ARBA" id="ARBA00022840"/>
    </source>
</evidence>
<feature type="compositionally biased region" description="Basic and acidic residues" evidence="11">
    <location>
        <begin position="4082"/>
        <end position="4102"/>
    </location>
</feature>
<evidence type="ECO:0000256" key="1">
    <source>
        <dbReference type="ARBA" id="ARBA00004604"/>
    </source>
</evidence>
<evidence type="ECO:0000313" key="14">
    <source>
        <dbReference type="Proteomes" id="UP000799766"/>
    </source>
</evidence>
<feature type="compositionally biased region" description="Basic and acidic residues" evidence="11">
    <location>
        <begin position="4022"/>
        <end position="4062"/>
    </location>
</feature>
<proteinExistence type="inferred from homology"/>
<dbReference type="Gene3D" id="3.40.50.300">
    <property type="entry name" value="P-loop containing nucleotide triphosphate hydrolases"/>
    <property type="match status" value="6"/>
</dbReference>
<evidence type="ECO:0000256" key="3">
    <source>
        <dbReference type="ARBA" id="ARBA00007188"/>
    </source>
</evidence>
<feature type="compositionally biased region" description="Acidic residues" evidence="11">
    <location>
        <begin position="4147"/>
        <end position="4158"/>
    </location>
</feature>
<dbReference type="FunFam" id="3.40.50.300:FF:000582">
    <property type="entry name" value="Midasin"/>
    <property type="match status" value="1"/>
</dbReference>
<dbReference type="Gene3D" id="3.40.50.410">
    <property type="entry name" value="von Willebrand factor, type A domain"/>
    <property type="match status" value="1"/>
</dbReference>
<dbReference type="Pfam" id="PF21108">
    <property type="entry name" value="MDN1_4th"/>
    <property type="match status" value="1"/>
</dbReference>
<feature type="region of interest" description="Disordered" evidence="11">
    <location>
        <begin position="4424"/>
        <end position="4452"/>
    </location>
</feature>
<dbReference type="CDD" id="cd00009">
    <property type="entry name" value="AAA"/>
    <property type="match status" value="2"/>
</dbReference>
<feature type="compositionally biased region" description="Acidic residues" evidence="11">
    <location>
        <begin position="4103"/>
        <end position="4134"/>
    </location>
</feature>
<dbReference type="GO" id="GO:0030687">
    <property type="term" value="C:preribosome, large subunit precursor"/>
    <property type="evidence" value="ECO:0007669"/>
    <property type="project" value="TreeGrafter"/>
</dbReference>
<feature type="domain" description="VWFA" evidence="12">
    <location>
        <begin position="4555"/>
        <end position="4772"/>
    </location>
</feature>
<dbReference type="InterPro" id="IPR041190">
    <property type="entry name" value="Midasin_AAA_lid_5"/>
</dbReference>
<dbReference type="FunFam" id="3.40.50.300:FF:001368">
    <property type="entry name" value="Midasin"/>
    <property type="match status" value="1"/>
</dbReference>
<dbReference type="Proteomes" id="UP000799766">
    <property type="component" value="Unassembled WGS sequence"/>
</dbReference>
<evidence type="ECO:0000256" key="5">
    <source>
        <dbReference type="ARBA" id="ARBA00022553"/>
    </source>
</evidence>
<dbReference type="GO" id="GO:0005730">
    <property type="term" value="C:nucleolus"/>
    <property type="evidence" value="ECO:0007669"/>
    <property type="project" value="UniProtKB-SubCell"/>
</dbReference>
<dbReference type="SMART" id="SM00382">
    <property type="entry name" value="AAA"/>
    <property type="match status" value="6"/>
</dbReference>
<feature type="compositionally biased region" description="Basic and acidic residues" evidence="11">
    <location>
        <begin position="4159"/>
        <end position="4214"/>
    </location>
</feature>
<dbReference type="FunFam" id="3.40.50.300:FF:000712">
    <property type="entry name" value="Midasin"/>
    <property type="match status" value="1"/>
</dbReference>
<dbReference type="Pfam" id="PF07728">
    <property type="entry name" value="AAA_5"/>
    <property type="match status" value="9"/>
</dbReference>
<keyword evidence="8 10" id="KW-0143">Chaperone</keyword>
<dbReference type="SUPFAM" id="SSF52540">
    <property type="entry name" value="P-loop containing nucleoside triphosphate hydrolases"/>
    <property type="match status" value="6"/>
</dbReference>
<feature type="compositionally biased region" description="Acidic residues" evidence="11">
    <location>
        <begin position="3983"/>
        <end position="4016"/>
    </location>
</feature>
<dbReference type="GO" id="GO:0000027">
    <property type="term" value="P:ribosomal large subunit assembly"/>
    <property type="evidence" value="ECO:0007669"/>
    <property type="project" value="InterPro"/>
</dbReference>
<feature type="compositionally biased region" description="Basic and acidic residues" evidence="11">
    <location>
        <begin position="4374"/>
        <end position="4390"/>
    </location>
</feature>
<dbReference type="PANTHER" id="PTHR48103">
    <property type="entry name" value="MIDASIN-RELATED"/>
    <property type="match status" value="1"/>
</dbReference>
<dbReference type="PROSITE" id="PS50234">
    <property type="entry name" value="VWFA"/>
    <property type="match status" value="1"/>
</dbReference>
<dbReference type="GO" id="GO:0000055">
    <property type="term" value="P:ribosomal large subunit export from nucleus"/>
    <property type="evidence" value="ECO:0007669"/>
    <property type="project" value="TreeGrafter"/>
</dbReference>
<dbReference type="GO" id="GO:0005654">
    <property type="term" value="C:nucleoplasm"/>
    <property type="evidence" value="ECO:0007669"/>
    <property type="project" value="UniProtKB-SubCell"/>
</dbReference>
<dbReference type="InterPro" id="IPR012099">
    <property type="entry name" value="Midasin"/>
</dbReference>
<feature type="compositionally biased region" description="Polar residues" evidence="11">
    <location>
        <begin position="4429"/>
        <end position="4440"/>
    </location>
</feature>
<dbReference type="PIRSF" id="PIRSF010340">
    <property type="entry name" value="Midasin"/>
    <property type="match status" value="1"/>
</dbReference>
<feature type="compositionally biased region" description="Basic and acidic residues" evidence="11">
    <location>
        <begin position="772"/>
        <end position="781"/>
    </location>
</feature>
<feature type="compositionally biased region" description="Polar residues" evidence="11">
    <location>
        <begin position="4260"/>
        <end position="4275"/>
    </location>
</feature>
<keyword evidence="5" id="KW-0597">Phosphoprotein</keyword>
<dbReference type="Pfam" id="PF17865">
    <property type="entry name" value="AAA_lid_5"/>
    <property type="match status" value="1"/>
</dbReference>
<dbReference type="PANTHER" id="PTHR48103:SF2">
    <property type="entry name" value="MIDASIN"/>
    <property type="match status" value="1"/>
</dbReference>
<evidence type="ECO:0000256" key="9">
    <source>
        <dbReference type="ARBA" id="ARBA00023242"/>
    </source>
</evidence>
<feature type="compositionally biased region" description="Basic and acidic residues" evidence="11">
    <location>
        <begin position="3970"/>
        <end position="3982"/>
    </location>
</feature>
<feature type="region of interest" description="Disordered" evidence="11">
    <location>
        <begin position="761"/>
        <end position="781"/>
    </location>
</feature>
<dbReference type="InterPro" id="IPR011704">
    <property type="entry name" value="ATPase_dyneun-rel_AAA"/>
</dbReference>
<dbReference type="FunFam" id="3.40.50.300:FF:001053">
    <property type="entry name" value="Midasin"/>
    <property type="match status" value="1"/>
</dbReference>
<dbReference type="EMBL" id="MU001683">
    <property type="protein sequence ID" value="KAF2456546.1"/>
    <property type="molecule type" value="Genomic_DNA"/>
</dbReference>